<reference evidence="7" key="1">
    <citation type="submission" date="2020-12" db="EMBL/GenBank/DDBJ databases">
        <title>WGS assembly of Carya illinoinensis cv. Pawnee.</title>
        <authorList>
            <person name="Platts A."/>
            <person name="Shu S."/>
            <person name="Wright S."/>
            <person name="Barry K."/>
            <person name="Edger P."/>
            <person name="Pires J.C."/>
            <person name="Schmutz J."/>
        </authorList>
    </citation>
    <scope>NUCLEOTIDE SEQUENCE</scope>
    <source>
        <tissue evidence="7">Leaf</tissue>
    </source>
</reference>
<dbReference type="SMART" id="SM00343">
    <property type="entry name" value="ZnF_C2HC"/>
    <property type="match status" value="1"/>
</dbReference>
<dbReference type="EMBL" id="CM031823">
    <property type="protein sequence ID" value="KAG6627813.1"/>
    <property type="molecule type" value="Genomic_DNA"/>
</dbReference>
<proteinExistence type="predicted"/>
<dbReference type="PROSITE" id="PS51999">
    <property type="entry name" value="ZF_GRF"/>
    <property type="match status" value="2"/>
</dbReference>
<dbReference type="PANTHER" id="PTHR33680">
    <property type="entry name" value="OS07G0190500 PROTEIN"/>
    <property type="match status" value="1"/>
</dbReference>
<evidence type="ECO:0008006" key="9">
    <source>
        <dbReference type="Google" id="ProtNLM"/>
    </source>
</evidence>
<feature type="domain" description="CCHC-type" evidence="5">
    <location>
        <begin position="6"/>
        <end position="20"/>
    </location>
</feature>
<gene>
    <name evidence="7" type="ORF">CIPAW_15G155500</name>
</gene>
<dbReference type="Proteomes" id="UP000811609">
    <property type="component" value="Chromosome 15"/>
</dbReference>
<evidence type="ECO:0000313" key="8">
    <source>
        <dbReference type="Proteomes" id="UP000811609"/>
    </source>
</evidence>
<keyword evidence="8" id="KW-1185">Reference proteome</keyword>
<evidence type="ECO:0000256" key="1">
    <source>
        <dbReference type="ARBA" id="ARBA00022723"/>
    </source>
</evidence>
<keyword evidence="2 4" id="KW-0863">Zinc-finger</keyword>
<comment type="caution">
    <text evidence="7">The sequence shown here is derived from an EMBL/GenBank/DDBJ whole genome shotgun (WGS) entry which is preliminary data.</text>
</comment>
<name>A0A8T1NDD4_CARIL</name>
<keyword evidence="1" id="KW-0479">Metal-binding</keyword>
<dbReference type="InterPro" id="IPR001878">
    <property type="entry name" value="Znf_CCHC"/>
</dbReference>
<dbReference type="AlphaFoldDB" id="A0A8T1NDD4"/>
<evidence type="ECO:0000259" key="6">
    <source>
        <dbReference type="PROSITE" id="PS51999"/>
    </source>
</evidence>
<dbReference type="GO" id="GO:0008270">
    <property type="term" value="F:zinc ion binding"/>
    <property type="evidence" value="ECO:0007669"/>
    <property type="project" value="UniProtKB-KW"/>
</dbReference>
<feature type="domain" description="GRF-type" evidence="6">
    <location>
        <begin position="53"/>
        <end position="95"/>
    </location>
</feature>
<dbReference type="Pfam" id="PF06839">
    <property type="entry name" value="Zn_ribbon_GRF"/>
    <property type="match status" value="2"/>
</dbReference>
<evidence type="ECO:0000256" key="2">
    <source>
        <dbReference type="ARBA" id="ARBA00022771"/>
    </source>
</evidence>
<dbReference type="GO" id="GO:0003676">
    <property type="term" value="F:nucleic acid binding"/>
    <property type="evidence" value="ECO:0007669"/>
    <property type="project" value="InterPro"/>
</dbReference>
<dbReference type="Pfam" id="PF00098">
    <property type="entry name" value="zf-CCHC"/>
    <property type="match status" value="1"/>
</dbReference>
<accession>A0A8T1NDD4</accession>
<organism evidence="7 8">
    <name type="scientific">Carya illinoinensis</name>
    <name type="common">Pecan</name>
    <dbReference type="NCBI Taxonomy" id="32201"/>
    <lineage>
        <taxon>Eukaryota</taxon>
        <taxon>Viridiplantae</taxon>
        <taxon>Streptophyta</taxon>
        <taxon>Embryophyta</taxon>
        <taxon>Tracheophyta</taxon>
        <taxon>Spermatophyta</taxon>
        <taxon>Magnoliopsida</taxon>
        <taxon>eudicotyledons</taxon>
        <taxon>Gunneridae</taxon>
        <taxon>Pentapetalae</taxon>
        <taxon>rosids</taxon>
        <taxon>fabids</taxon>
        <taxon>Fagales</taxon>
        <taxon>Juglandaceae</taxon>
        <taxon>Carya</taxon>
    </lineage>
</organism>
<sequence length="614" mass="68645">MERDACFNCHQRGHWAKNCPFKTPDKKFEPSSAIVSLPSSSSSNDSDLPLIRCRCGQDYCLVRTSRTDKNPGRKFYTCPGVNGSKCGFFKWCDEAKNGESSKSPQSVYPLCSCGAGVCRRNTWQVGPNAGRSYFVCPIKKGHGACLFHQWEGTQDVITINDLEEECKLDVFAKSTSKNLTRGLGDLSIEHSERIKFESPEMGNPQQQSPSFVALDGHFENEQEPLIESGGHDKTLDFSNPAKYIDPSHVEASSTLHDLVLLGAELSDPIVKKTLLMSHATAWAEIYCQETQFWMQITSARDKSTQGQILGHHVLGWWGRLAFLPSRCLSVPPTRPFFCCVFPSFDPTFVQNKNVFNNEGFTDLPHSLSSADFDKPSSQISGGDTTAVSNVSWELSNPKSSSPIFEGSTTTSHLEVLEQTLVYVQNQLITSLQSMDPLKHESMTQAAKATFDVLDRLSVDYTPFRECVRKFIDLASSLADMEHPATNEHSLQELIEQYHCEKVRYEDICHFHAKTVSSLMASSQRILSLREEVSYVKDLLMRVENQLSGCEAETKVLETRAGEICKDMLGSQKSLQTLSEAMELCLRREQEQNAAKAALEMARLELGMRLCLTSM</sequence>
<protein>
    <recommendedName>
        <fullName evidence="9">CCHC-type domain-containing protein</fullName>
    </recommendedName>
</protein>
<evidence type="ECO:0000313" key="7">
    <source>
        <dbReference type="EMBL" id="KAG6627811.1"/>
    </source>
</evidence>
<dbReference type="EMBL" id="CM031823">
    <property type="protein sequence ID" value="KAG6627811.1"/>
    <property type="molecule type" value="Genomic_DNA"/>
</dbReference>
<dbReference type="InterPro" id="IPR010666">
    <property type="entry name" value="Znf_GRF"/>
</dbReference>
<keyword evidence="3" id="KW-0862">Zinc</keyword>
<dbReference type="PROSITE" id="PS50158">
    <property type="entry name" value="ZF_CCHC"/>
    <property type="match status" value="1"/>
</dbReference>
<dbReference type="PANTHER" id="PTHR33680:SF1">
    <property type="entry name" value="OS05G0489500 PROTEIN"/>
    <property type="match status" value="1"/>
</dbReference>
<feature type="domain" description="GRF-type" evidence="6">
    <location>
        <begin position="111"/>
        <end position="154"/>
    </location>
</feature>
<evidence type="ECO:0000259" key="5">
    <source>
        <dbReference type="PROSITE" id="PS50158"/>
    </source>
</evidence>
<evidence type="ECO:0000256" key="4">
    <source>
        <dbReference type="PROSITE-ProRule" id="PRU00047"/>
    </source>
</evidence>
<evidence type="ECO:0000256" key="3">
    <source>
        <dbReference type="ARBA" id="ARBA00022833"/>
    </source>
</evidence>